<feature type="compositionally biased region" description="Basic residues" evidence="2">
    <location>
        <begin position="3478"/>
        <end position="3489"/>
    </location>
</feature>
<feature type="compositionally biased region" description="Basic and acidic residues" evidence="2">
    <location>
        <begin position="4816"/>
        <end position="4843"/>
    </location>
</feature>
<feature type="compositionally biased region" description="Basic residues" evidence="2">
    <location>
        <begin position="4437"/>
        <end position="4446"/>
    </location>
</feature>
<feature type="compositionally biased region" description="Polar residues" evidence="2">
    <location>
        <begin position="3492"/>
        <end position="3501"/>
    </location>
</feature>
<feature type="compositionally biased region" description="Basic and acidic residues" evidence="2">
    <location>
        <begin position="5781"/>
        <end position="5790"/>
    </location>
</feature>
<feature type="compositionally biased region" description="Polar residues" evidence="2">
    <location>
        <begin position="3702"/>
        <end position="3721"/>
    </location>
</feature>
<feature type="compositionally biased region" description="Basic residues" evidence="2">
    <location>
        <begin position="3836"/>
        <end position="3845"/>
    </location>
</feature>
<feature type="compositionally biased region" description="Polar residues" evidence="2">
    <location>
        <begin position="555"/>
        <end position="583"/>
    </location>
</feature>
<feature type="region of interest" description="Disordered" evidence="2">
    <location>
        <begin position="1802"/>
        <end position="1846"/>
    </location>
</feature>
<feature type="compositionally biased region" description="Polar residues" evidence="2">
    <location>
        <begin position="2850"/>
        <end position="2865"/>
    </location>
</feature>
<feature type="compositionally biased region" description="Basic residues" evidence="2">
    <location>
        <begin position="5152"/>
        <end position="5163"/>
    </location>
</feature>
<feature type="region of interest" description="Disordered" evidence="2">
    <location>
        <begin position="2435"/>
        <end position="2900"/>
    </location>
</feature>
<feature type="compositionally biased region" description="Basic residues" evidence="2">
    <location>
        <begin position="4773"/>
        <end position="4783"/>
    </location>
</feature>
<feature type="compositionally biased region" description="Polar residues" evidence="2">
    <location>
        <begin position="3255"/>
        <end position="3275"/>
    </location>
</feature>
<feature type="compositionally biased region" description="Polar residues" evidence="2">
    <location>
        <begin position="1127"/>
        <end position="1136"/>
    </location>
</feature>
<feature type="compositionally biased region" description="Basic residues" evidence="2">
    <location>
        <begin position="3998"/>
        <end position="4007"/>
    </location>
</feature>
<feature type="compositionally biased region" description="Basic and acidic residues" evidence="2">
    <location>
        <begin position="5503"/>
        <end position="5529"/>
    </location>
</feature>
<feature type="compositionally biased region" description="Basic and acidic residues" evidence="2">
    <location>
        <begin position="640"/>
        <end position="665"/>
    </location>
</feature>
<feature type="compositionally biased region" description="Polar residues" evidence="2">
    <location>
        <begin position="5585"/>
        <end position="5597"/>
    </location>
</feature>
<feature type="compositionally biased region" description="Polar residues" evidence="2">
    <location>
        <begin position="1746"/>
        <end position="1755"/>
    </location>
</feature>
<feature type="compositionally biased region" description="Acidic residues" evidence="2">
    <location>
        <begin position="3079"/>
        <end position="3089"/>
    </location>
</feature>
<feature type="compositionally biased region" description="Basic and acidic residues" evidence="2">
    <location>
        <begin position="2020"/>
        <end position="2077"/>
    </location>
</feature>
<feature type="compositionally biased region" description="Basic residues" evidence="2">
    <location>
        <begin position="4055"/>
        <end position="4065"/>
    </location>
</feature>
<dbReference type="OrthoDB" id="5365701at2759"/>
<feature type="region of interest" description="Disordered" evidence="2">
    <location>
        <begin position="1859"/>
        <end position="1885"/>
    </location>
</feature>
<feature type="compositionally biased region" description="Polar residues" evidence="2">
    <location>
        <begin position="5723"/>
        <end position="5742"/>
    </location>
</feature>
<feature type="compositionally biased region" description="Basic and acidic residues" evidence="2">
    <location>
        <begin position="446"/>
        <end position="554"/>
    </location>
</feature>
<feature type="compositionally biased region" description="Basic residues" evidence="2">
    <location>
        <begin position="2447"/>
        <end position="2456"/>
    </location>
</feature>
<feature type="compositionally biased region" description="Basic residues" evidence="2">
    <location>
        <begin position="110"/>
        <end position="122"/>
    </location>
</feature>
<feature type="compositionally biased region" description="Polar residues" evidence="2">
    <location>
        <begin position="328"/>
        <end position="347"/>
    </location>
</feature>
<evidence type="ECO:0000313" key="4">
    <source>
        <dbReference type="Proteomes" id="UP000664132"/>
    </source>
</evidence>
<feature type="region of interest" description="Disordered" evidence="2">
    <location>
        <begin position="4199"/>
        <end position="4460"/>
    </location>
</feature>
<keyword evidence="1" id="KW-0175">Coiled coil</keyword>
<feature type="compositionally biased region" description="Polar residues" evidence="2">
    <location>
        <begin position="5078"/>
        <end position="5095"/>
    </location>
</feature>
<feature type="region of interest" description="Disordered" evidence="2">
    <location>
        <begin position="4981"/>
        <end position="5025"/>
    </location>
</feature>
<evidence type="ECO:0000256" key="1">
    <source>
        <dbReference type="SAM" id="Coils"/>
    </source>
</evidence>
<feature type="compositionally biased region" description="Low complexity" evidence="2">
    <location>
        <begin position="5792"/>
        <end position="5809"/>
    </location>
</feature>
<feature type="compositionally biased region" description="Basic and acidic residues" evidence="2">
    <location>
        <begin position="4108"/>
        <end position="4124"/>
    </location>
</feature>
<feature type="compositionally biased region" description="Basic and acidic residues" evidence="2">
    <location>
        <begin position="4307"/>
        <end position="4319"/>
    </location>
</feature>
<dbReference type="PANTHER" id="PTHR40641:SF2">
    <property type="entry name" value="INVOLUCRIN REPEAT PROTEIN"/>
    <property type="match status" value="1"/>
</dbReference>
<feature type="compositionally biased region" description="Basic residues" evidence="2">
    <location>
        <begin position="4137"/>
        <end position="4148"/>
    </location>
</feature>
<comment type="caution">
    <text evidence="3">The sequence shown here is derived from an EMBL/GenBank/DDBJ whole genome shotgun (WGS) entry which is preliminary data.</text>
</comment>
<feature type="compositionally biased region" description="Polar residues" evidence="2">
    <location>
        <begin position="3312"/>
        <end position="3325"/>
    </location>
</feature>
<feature type="compositionally biased region" description="Basic and acidic residues" evidence="2">
    <location>
        <begin position="1699"/>
        <end position="1715"/>
    </location>
</feature>
<feature type="compositionally biased region" description="Polar residues" evidence="2">
    <location>
        <begin position="2530"/>
        <end position="2542"/>
    </location>
</feature>
<feature type="region of interest" description="Disordered" evidence="2">
    <location>
        <begin position="2287"/>
        <end position="2422"/>
    </location>
</feature>
<feature type="compositionally biased region" description="Basic and acidic residues" evidence="2">
    <location>
        <begin position="4549"/>
        <end position="4563"/>
    </location>
</feature>
<feature type="compositionally biased region" description="Low complexity" evidence="2">
    <location>
        <begin position="245"/>
        <end position="256"/>
    </location>
</feature>
<feature type="compositionally biased region" description="Basic and acidic residues" evidence="2">
    <location>
        <begin position="3007"/>
        <end position="3017"/>
    </location>
</feature>
<feature type="region of interest" description="Disordered" evidence="2">
    <location>
        <begin position="5717"/>
        <end position="5844"/>
    </location>
</feature>
<feature type="compositionally biased region" description="Basic residues" evidence="2">
    <location>
        <begin position="4284"/>
        <end position="4293"/>
    </location>
</feature>
<feature type="compositionally biased region" description="Basic and acidic residues" evidence="2">
    <location>
        <begin position="1398"/>
        <end position="1409"/>
    </location>
</feature>
<feature type="compositionally biased region" description="Polar residues" evidence="2">
    <location>
        <begin position="2792"/>
        <end position="2803"/>
    </location>
</feature>
<feature type="compositionally biased region" description="Basic residues" evidence="2">
    <location>
        <begin position="2332"/>
        <end position="2343"/>
    </location>
</feature>
<feature type="region of interest" description="Disordered" evidence="2">
    <location>
        <begin position="808"/>
        <end position="943"/>
    </location>
</feature>
<feature type="region of interest" description="Disordered" evidence="2">
    <location>
        <begin position="1619"/>
        <end position="1788"/>
    </location>
</feature>
<feature type="compositionally biased region" description="Basic residues" evidence="2">
    <location>
        <begin position="3418"/>
        <end position="3428"/>
    </location>
</feature>
<feature type="region of interest" description="Disordered" evidence="2">
    <location>
        <begin position="326"/>
        <end position="425"/>
    </location>
</feature>
<gene>
    <name evidence="3" type="ORF">IFR04_000162</name>
</gene>
<feature type="compositionally biased region" description="Low complexity" evidence="2">
    <location>
        <begin position="1817"/>
        <end position="1828"/>
    </location>
</feature>
<feature type="compositionally biased region" description="Acidic residues" evidence="2">
    <location>
        <begin position="3159"/>
        <end position="3169"/>
    </location>
</feature>
<feature type="compositionally biased region" description="Basic and acidic residues" evidence="2">
    <location>
        <begin position="2292"/>
        <end position="2305"/>
    </location>
</feature>
<feature type="compositionally biased region" description="Basic and acidic residues" evidence="2">
    <location>
        <begin position="3506"/>
        <end position="3519"/>
    </location>
</feature>
<feature type="compositionally biased region" description="Low complexity" evidence="2">
    <location>
        <begin position="414"/>
        <end position="425"/>
    </location>
</feature>
<feature type="compositionally biased region" description="Basic residues" evidence="2">
    <location>
        <begin position="4569"/>
        <end position="4579"/>
    </location>
</feature>
<evidence type="ECO:0008006" key="5">
    <source>
        <dbReference type="Google" id="ProtNLM"/>
    </source>
</evidence>
<feature type="region of interest" description="Disordered" evidence="2">
    <location>
        <begin position="3140"/>
        <end position="3202"/>
    </location>
</feature>
<feature type="region of interest" description="Disordered" evidence="2">
    <location>
        <begin position="5045"/>
        <end position="5107"/>
    </location>
</feature>
<feature type="compositionally biased region" description="Basic and acidic residues" evidence="2">
    <location>
        <begin position="1066"/>
        <end position="1082"/>
    </location>
</feature>
<feature type="region of interest" description="Disordered" evidence="2">
    <location>
        <begin position="441"/>
        <end position="666"/>
    </location>
</feature>
<feature type="compositionally biased region" description="Basic residues" evidence="2">
    <location>
        <begin position="4930"/>
        <end position="4939"/>
    </location>
</feature>
<feature type="compositionally biased region" description="Basic residues" evidence="2">
    <location>
        <begin position="3287"/>
        <end position="3299"/>
    </location>
</feature>
<feature type="compositionally biased region" description="Low complexity" evidence="2">
    <location>
        <begin position="1316"/>
        <end position="1331"/>
    </location>
</feature>
<feature type="compositionally biased region" description="Basic residues" evidence="2">
    <location>
        <begin position="2982"/>
        <end position="2993"/>
    </location>
</feature>
<dbReference type="Proteomes" id="UP000664132">
    <property type="component" value="Unassembled WGS sequence"/>
</dbReference>
<feature type="region of interest" description="Disordered" evidence="2">
    <location>
        <begin position="958"/>
        <end position="1598"/>
    </location>
</feature>
<feature type="compositionally biased region" description="Polar residues" evidence="2">
    <location>
        <begin position="1357"/>
        <end position="1366"/>
    </location>
</feature>
<feature type="compositionally biased region" description="Basic residues" evidence="2">
    <location>
        <begin position="4358"/>
        <end position="4369"/>
    </location>
</feature>
<feature type="region of interest" description="Disordered" evidence="2">
    <location>
        <begin position="3219"/>
        <end position="3449"/>
    </location>
</feature>
<evidence type="ECO:0000313" key="3">
    <source>
        <dbReference type="EMBL" id="KAG4426731.1"/>
    </source>
</evidence>
<feature type="compositionally biased region" description="Basic and acidic residues" evidence="2">
    <location>
        <begin position="851"/>
        <end position="870"/>
    </location>
</feature>
<dbReference type="InterPro" id="IPR053268">
    <property type="entry name" value="Woronin_anchor"/>
</dbReference>
<feature type="compositionally biased region" description="Polar residues" evidence="2">
    <location>
        <begin position="2189"/>
        <end position="2204"/>
    </location>
</feature>
<feature type="compositionally biased region" description="Basic residues" evidence="2">
    <location>
        <begin position="4697"/>
        <end position="4710"/>
    </location>
</feature>
<feature type="compositionally biased region" description="Polar residues" evidence="2">
    <location>
        <begin position="924"/>
        <end position="934"/>
    </location>
</feature>
<feature type="region of interest" description="Disordered" evidence="2">
    <location>
        <begin position="1953"/>
        <end position="2249"/>
    </location>
</feature>
<feature type="region of interest" description="Disordered" evidence="2">
    <location>
        <begin position="4486"/>
        <end position="4966"/>
    </location>
</feature>
<feature type="compositionally biased region" description="Basic and acidic residues" evidence="2">
    <location>
        <begin position="903"/>
        <end position="920"/>
    </location>
</feature>
<feature type="region of interest" description="Disordered" evidence="2">
    <location>
        <begin position="5128"/>
        <end position="5450"/>
    </location>
</feature>
<feature type="compositionally biased region" description="Polar residues" evidence="2">
    <location>
        <begin position="4386"/>
        <end position="4409"/>
    </location>
</feature>
<feature type="region of interest" description="Disordered" evidence="2">
    <location>
        <begin position="2919"/>
        <end position="3128"/>
    </location>
</feature>
<feature type="region of interest" description="Disordered" evidence="2">
    <location>
        <begin position="5485"/>
        <end position="5702"/>
    </location>
</feature>
<feature type="compositionally biased region" description="Basic residues" evidence="2">
    <location>
        <begin position="4858"/>
        <end position="4870"/>
    </location>
</feature>
<feature type="compositionally biased region" description="Basic residues" evidence="2">
    <location>
        <begin position="4211"/>
        <end position="4220"/>
    </location>
</feature>
<dbReference type="EMBL" id="JAFJYH010000001">
    <property type="protein sequence ID" value="KAG4426731.1"/>
    <property type="molecule type" value="Genomic_DNA"/>
</dbReference>
<evidence type="ECO:0000256" key="2">
    <source>
        <dbReference type="SAM" id="MobiDB-lite"/>
    </source>
</evidence>
<feature type="region of interest" description="Disordered" evidence="2">
    <location>
        <begin position="739"/>
        <end position="763"/>
    </location>
</feature>
<feature type="compositionally biased region" description="Basic and acidic residues" evidence="2">
    <location>
        <begin position="3380"/>
        <end position="3397"/>
    </location>
</feature>
<feature type="compositionally biased region" description="Basic and acidic residues" evidence="2">
    <location>
        <begin position="23"/>
        <end position="32"/>
    </location>
</feature>
<keyword evidence="4" id="KW-1185">Reference proteome</keyword>
<feature type="compositionally biased region" description="Basic residues" evidence="2">
    <location>
        <begin position="3064"/>
        <end position="3075"/>
    </location>
</feature>
<feature type="compositionally biased region" description="Basic and acidic residues" evidence="2">
    <location>
        <begin position="3053"/>
        <end position="3063"/>
    </location>
</feature>
<feature type="compositionally biased region" description="Polar residues" evidence="2">
    <location>
        <begin position="4326"/>
        <end position="4338"/>
    </location>
</feature>
<feature type="compositionally biased region" description="Basic and acidic residues" evidence="2">
    <location>
        <begin position="3678"/>
        <end position="3688"/>
    </location>
</feature>
<feature type="compositionally biased region" description="Polar residues" evidence="2">
    <location>
        <begin position="3798"/>
        <end position="3808"/>
    </location>
</feature>
<feature type="region of interest" description="Disordered" evidence="2">
    <location>
        <begin position="3884"/>
        <end position="4172"/>
    </location>
</feature>
<feature type="region of interest" description="Disordered" evidence="2">
    <location>
        <begin position="1"/>
        <end position="176"/>
    </location>
</feature>
<sequence length="6316" mass="694765">MMAPDRRRRSPEGSSTSRRRKEPRADYNEPPRMRATPQSYPYSSSSSSSSNSIIDISHSFPPKRSGIRTFFTTPSERRLRKRRSSRLMKNNNSSSSSLNSNPDLAYGHGYIKRPKLRRVRSRSGREIDREKYGDRYNERHYERQSDRYSDREGGKSRYNERARESTGSGSASGRGKLGTTAEILAVGAGLRAIASEQNKRDLREARMGKKPEMAAVLDNNGHTYVESRGIGPSRVSHGPDEDGWESASDSESSVDSRLAFGDDTKGGWSFFGRKKHKPMSRKSSVVDPRLFGPANSLHGVVTQPVGFGDVSWTSTSDFGDQREAFQRDSYSVGPQQSHSSSMSQIPLQQVPPMPMSEVERGEPPRYTSEPQSYTPIRPNPVPIQIQHPKPFTPVSQSVYEPIYPTRSESGGILKKTSSSSGRGKSLAEVAVAGVAAAAVGSMISSARDDRKDRQREEEIEALERDRLRRRDSEKRESKDEGRRDKRSSPPREDRKDKRRDKDKEETEERRRERKRDERRSETRDEKEERREKRREERRAAERADERFDSRRTKSEASVSTTSVDPFQFQVDQNAFTTPTTESSSSRKRIDSVPTVVTVEREPDFSRKRSSSIKGQTSAPISEPRREHSGSQKGYSDWDEQEQRYRGEARDPVLHDAEATIQDAKHFTGPYDASVITAVVAAEHHRETRADERRRERQRDANYDDYDSKTRDKTPGRDPIQEEADRAYREIVMARKIASQVIRSRSPSPDPSVIHKYEKKDQEPEVIRIVTPPGMEEHKRKGPYDAPNADFHLDHVLEHPKDLETFNIPSFSLSRSNTEPAYLVRDPDASKPRPLLNLVRPTPTPSPLPEKQIARSEPARKTKSKEREPPKRSASSDIVIGPKGNVIASPTASAASKGVTWGENETKHYEVESPSEHRDEFVSTAEVNSRDSSAGSAVPKGGKGWGAVAAGIIGAGVGATAASELSKESKSQESPKPTPYEYRGVVVEPESPPPREEYRGAIIEPESPPRKQRQRSPPSPGPKPTMPQSARSPHMPGAFDDDLDFTATVAAGLQDTGFDPNIVIDDPTFRRRDSPPGSNDHKFYQAPFAETVTDLGMNPSEISRTRGTEGFVIGEVASTPKDWPVVSPTENDTSYSKLSKKEQKKRDKAAKRQSGESTPAEEPAVPREIMTEPESYFEAPLSKKEQKKRDKAAKRQSSQADDATPLSEPSVAAEIVQEPESYFETPKKSKKSKGSSTYDDLVGESPRERTVSVPVDAFDDLQNGQDEWVDSSKKSKKKSKRDSERFESPARSTPVENAYELERSGSKKSKRDSDQYESPARSAPSSEISSSSKKSKDKSGRRSGQFDYEPTEVALPASGTTSEISTVSKKSKDKSSRRSEQYEYDPTEVSLPPSTPSETSRDGDFEDARGTRRSSTRDSGIFNSEDRGESRSVVSAGTSRYDDSEPRKKKKSRSGTSDFDDTRSVASAPAGDDYDERKGKKKDKKSGGIFSGLFGSKSESGVRDESPKRSKDDFEDVKKKSKKSKRSSVPDSSSIYGDMGSISVNDLTRTVSNGHSNGNGSYAYDEGNDDPIRSDGEKRKKTRSRSESTSSKKESFLDKAGTLGAGVGLAGVTVAAIAAQQHHQQSKAENANSSTAVEQTVPRHSDQLLERDEILDPEITRRQFRPSIDPQYGDLLPLPPSDPASPNVEPLDDLPNLPDSRPDTPESERLAREKIRNPIRRNVQDTPMKSPSQSQVPLKFKMGGNRSIPSSPSANRVSPLPSPANASQESLAFPRHRSRPTSWDNSKEFKPLYLVESTRRGSNVQLLADDEPLPELPPSQRTSRSSSQLDDAEKSLTGAQDRGFDPLSIDTTLASAAGSADLLGSGQSTPKANDPQAFHDVMETPKQPRLSDAITDDAKFASPTQTKHSSSFGEDAANIAAAAGLASTIGYFASTPSHPKISDSWLNELPSVKGQQSFKDVPTSAPHLSSVDDLIPGEARPYPVDPVSKDRSSYLLRSSPMSKRSDDFESNDQDTGSPISKQEKVLSRDTLDSIEEKSGDLEVGDLVHDINEDREMTLEKLSGSKKDSTLHSDSRETGEGSEDFGSKKSKKDKKKDKKKKGLSHSDTQDDLSLPDPPSAAFPDATLPIESEPVEDLFSSKSKKDKKSKKKNKFASWEENEAAPQETSGPSLPIARDEPDSDMFFDAEQGPSETTISEEVTIQQDDFPTPKGKKGKKDKKDKKKSAFAWEPEANESQAEPIERPWPDSLQMPIDAPISREVQQDVAPVQSSAEIVTSVADTHVQMPLAVLGSQDPDREPLIIKEKVPEPSQIIVEEKSTSTTTPEEQDDEFPSKKKGKKDKRRSKAMSDWAEPVENKTLEQTQEPLPDLTPDFVSNPVEATPAEEFFSSKSKKDKKKDKKKAKETFWEAEQEMTPQVDPAQKEDISGTAGEVIVLNDTDEFDNFSTPKLKGKKGKKSKVAPWDSELDTHAADGLQTTTEASREVDDDNLVPAEEPQSIDDFTSISKKDKKKKQKNKSLSPWDVEAEIKSRLASESVSESGSDAQTIAEPFTELSSSKKKDSKKDNRKGKTALSWEPDSNDTETQPALESLTDDMPVLVKESSPSLETTVVAVKPDEKNSTATDIFQDTAQELEQPSVIATTSSLHTTEDIDTSALSKSEGSDLVTDTKPDDLPAVVLDQITPSDDFGGAETKKSQKKKGQSTMSWADEVESSFPESSKLDNDQAQNSITVPVDDFGSAESKKSKKKKKNKSASTWDQDEEAAQAQSSLEIEDPVFPTSVSKKDKKKAKRLQQWEEPQTMQEQGPATETDKIVDMGAFDDFTASSAKKSKKKSKKNQSFGDDEKDGPEETSKSTDAGNSLPGSETPLSRPTPLGGPGGWPITPATPLTGGEQPSGEAPSSTSKGYFPAAAAAVSAAIFGSKTSQEYSSGIGKDMSMDDPGLTCTGADEPTKMGTESRPLPDGLAAGYDNDQLSLARRLQEEFGKKKSSKKDKKKRQSLPSTPDGLPSRSRALDDDSEGHPRARSLSIGPAVDRSAISPATSERKNVYSEDQLELARQLKADFESGSKKSKNKKGKKGRSTQDDDLFDEDFDPDVPRNSDEQVVPMVEENATAAEISDGSKPDGFAAGYQEDQLSLARQLQADFAKKASKKDKKRRSTSQTPIEDEPWNDDLGDQTQYPGSEPISSRDNPAQPEAIVNEELPLRDGLTLGYKADQLELARQLKEEFGSGSKKKSKDKKDKKRGSLIRSSTEDDYPSDPISGSTEVQPISDTLKQDSTGNPDADDDFATIGKKSKGKKNKKGKRGSLLSSTADEVLSSESGLEEPTSSQAALPRAVLGEELSAEPTSTEPEDEFVSVGKKDKKSKKGRNRDSLLRSTTDDDPPEDFAKQVESLHDASEDKPSESQVMEPPVADHEEEFGFSTKKSKKDKKKRQSSTPVDDIIDRSIDDSQPLPTEVLSIVDTAETVSTEVIAEPEDDFGFPSSKKKDKKKKRGSLLRNESFNINSEEQYEDPGKLAEADSHRDASPAPVIAEQQDDFDFSLSKKSKKDKKKRGSLLRNESFNANREEQVEGSYLQPQPGNDPDSGAATIATPVDDEQHDHAEHFSIDSKQDQESLSTGATLKDFPDPHSQHSVVGVEAETMGGSASTINDVDRVADFEIEPKKVGKDKNNKRKSTQQIFDIEDSVKNLDESSSSKDPIPSDGDVKSETQNQVSINDLSSASATTNALDEKNVPAQTVSQIENEKPEELFKDLAFTKKSKEKEKDKDKNRNDSMVTGSEDPSGFSTPLLDPLSEPKMVDEMSLPTESVSENTPLSGHEDQSLNASVTPADEPVDDWDAFSTKKSKKKKRKDSSKPDSEGISIPSEPILEPSKDVALTPLPLDQIAVDNVMLEPRGLESTTTTSQKETEDPTDEWSSISVKKTNKKDKKKQKGSSNTGFEGLSGSATPLELNAEASQPTSAIFPDNIEIKSDIEQGQGQASDESKLVATDETEELIGERGSFSTKKTKKGKKDKKSGSSTPIEQLVAPTAAEVFTHKTDESNSHNLQEVIDVVDDWGPVSSKKSKKAGKSKKSGYSTPAEEVLTSVPERSSLNDFDDSPLPTEPVPEVPKQFTEQSKEAEDPFLVTDDKSILPDPVDEWESRSSKKSKDKKKKRGFGLSSPIEETLPPVPEQPGAEKFGQFSTMNDLSFDDVAKTGLFGEATVAVEEQGDEWGDFSSKKSKKKKDKKQKNSDLSTPPEEVPTPGQVVHGVSQVGMSTESMSEATAPIENFTESKGASEAQNDDWASVSVKSFKKDRKKQKSGFSEPVDEVFVSRLDEKPAETRDISEPANASVIDTLQNQQSGDAQASEVLEDQADDLGAFPVKSSKKGKKDKAKRSSGMSTPVEQSVLPLSEQVTPDTNVTSIQPGSSDQATSESIEPLANVEAKEAILDQEDEWGSFSVKQPKGKSKKNRKSGLSSPIEDSLPHNEVELVSSEPVQQAALLPAAPAALGPEQAIETLNDQDEWGSFSAPKSKKDKKKSRQSEISSSVADLSPEQQPEPPAEPTQNLAAGLNNVETHKQQKLDDGHADEWALTSKKSKDKKKKSSKLSTPVEQPSPSIAQVAPPESTDALDAVMDEAQSSTQAAAIEVLEDEWGTSPKKNKKDKKKSAFSALHELPSSPVDIQGAIDPFQQAQNAPGEAEPMQEPSAKTDGQVDDEWGSFSMKKGKKDKKDKKRKSGLSTPVEQISEVLSKQEVSDPAEKQIVAEQILPESNEPLGRNLENDLAPIGDPADEWTFSPKQKSKKDKKRKATLSTAINDAQVLDEATIRSDDASTQPIIADSEGIERDLPAHDDNAKDQAWKITEEKDAKIQEPPTEDDAFGFVSKKSKKSKKEKRKSGLATPIEQEQVLEKPVPAGAIIQSEPSLVKDQDERQSSFAHDEDEQVQQPIDEVFDLISKKSKDKKGKRESRASSESGPSAPAQQKLDENEIASTSLDVAPALSSITLDHEAEEQDLFTSDLSRKLSKKDKRKRQTIVDVASDSKGPSNTPLTSWADAVEEAEVVRAVPVIEEIAKDESLSHIAPTVETIPVDDFVRPSKKGKKGTKRNSVSTESAPVAESFQSSEGRDLPGDSSPSHIAAIVATGAAVAGAALLSKTGTSHDESGATKGGSSSGTTTPTRKLSKKEKRKKSIDRRAPREDDIFDDPALWEGADPKVHEEAKDGDDDSDGFWSPPQDDNKPSTTQEVIQDDNIEKGQPVAIAPTETIRPKSPTAATLPKLQSTDPHILTLNEPSFVPELNPTSSHEIPESDQILEKSQPPSNPSDEFIISSKKKDKKKKKKGNSDHWEPEASQDPDAVPLVTQSSTFDTPTIIDAPVDREVTFDRLPSISQEHISPPPKELFEQQQSNRDISAQEDFEVVQPRPQSRSFHSRISDLPVVHEESSTQLESEDFHRHDTDANRDSAFVTGSPIPPQRGFADSHEHIRDSGVHLRDFSPAEKARAPIKSTDEAIARLSWPSIDEESETVNLHAPQKSKDMKHHVEERSSAGSYDSKRPKGESATDFYRVQRLTPTKHYDEGTTSRDLLPSQRDKEEKHTDLHRTSTIHGLRKAEGQSLVKQRMQQFQQIESPDLPRTPRPKASSSHSSERLKTESPKDGYSESPTVRAVERSQSGRPRDDNHSDVPFPRSLEKHKDDKYSETPPKSDRPKEAKYPELTSSSRPKAEPPKGITEIEAGAALAGASLGFAAARKLSQEQRPTSAQSQRSTSNSNINRLRTPDIKRPDSVTSNRSGTPPLRRSDRKSGDLRSLSQRSKADLAKEAELATSATPTPAVNTANPTANEGRVRAKDMADVYDGFGEGRMGSPRSPTRPHSMRRRQSMQVLDLEQKLEQLAAENRMLAEAKAQADRALHSSQNTPSALVEKDAEIDSLKRTLEWLQNEVTRLSEVNEGLTSANMTIARQHGDQYGILESQHTQTARELQEVRDAHENLSAGMEGIVRNEVQNAVLDKDREIAQLRAELDAAKEQIREMQRQILASKANDLEFLTIRDEDYFDNACQQLCQHVQQWVLRFSKFSDMRACRLTSEINNDKTIDRLDNAILDGSDVDSYLADRVKRRDVFMSMTMTMVWEFIFTRYLFGMDREQRQKLKSLEKTLSEVGPAAAVHQWRATTLTLLAKREAFRAQREQDTQAVVHAVLETLSEILPPPSHLEAQIEEQLTRVMKAAVDLSIEMRCQRAEYMMLPPLQPEYDANGDLASKVSFNAALMNERSGDTVSNEELEGQKAVVRIVLFPLVVKKGDDSGEGDEEIVVCPAQVLVAKPKKSVRVLAPEGNNSRISMQSSMPAGDSVI</sequence>
<accession>A0A8H7WKR6</accession>
<feature type="compositionally biased region" description="Low complexity" evidence="2">
    <location>
        <begin position="43"/>
        <end position="59"/>
    </location>
</feature>
<feature type="compositionally biased region" description="Basic and acidic residues" evidence="2">
    <location>
        <begin position="1640"/>
        <end position="1660"/>
    </location>
</feature>
<feature type="compositionally biased region" description="Basic and acidic residues" evidence="2">
    <location>
        <begin position="5657"/>
        <end position="5681"/>
    </location>
</feature>
<feature type="compositionally biased region" description="Basic and acidic residues" evidence="2">
    <location>
        <begin position="1569"/>
        <end position="1596"/>
    </location>
</feature>
<feature type="compositionally biased region" description="Basic residues" evidence="2">
    <location>
        <begin position="4632"/>
        <end position="4641"/>
    </location>
</feature>
<feature type="compositionally biased region" description="Polar residues" evidence="2">
    <location>
        <begin position="1626"/>
        <end position="1637"/>
    </location>
</feature>
<feature type="region of interest" description="Disordered" evidence="2">
    <location>
        <begin position="225"/>
        <end position="259"/>
    </location>
</feature>
<feature type="compositionally biased region" description="Polar residues" evidence="2">
    <location>
        <begin position="1723"/>
        <end position="1735"/>
    </location>
</feature>
<feature type="compositionally biased region" description="Basic residues" evidence="2">
    <location>
        <begin position="2209"/>
        <end position="2223"/>
    </location>
</feature>
<feature type="compositionally biased region" description="Basic and acidic residues" evidence="2">
    <location>
        <begin position="3590"/>
        <end position="3607"/>
    </location>
</feature>
<name>A0A8H7WKR6_9HELO</name>
<feature type="compositionally biased region" description="Basic residues" evidence="2">
    <location>
        <begin position="5301"/>
        <end position="5311"/>
    </location>
</feature>
<feature type="compositionally biased region" description="Basic residues" evidence="2">
    <location>
        <begin position="3226"/>
        <end position="3240"/>
    </location>
</feature>
<feature type="compositionally biased region" description="Basic residues" evidence="2">
    <location>
        <begin position="2086"/>
        <end position="2101"/>
    </location>
</feature>
<feature type="coiled-coil region" evidence="1">
    <location>
        <begin position="5967"/>
        <end position="6008"/>
    </location>
</feature>
<feature type="compositionally biased region" description="Basic and acidic residues" evidence="2">
    <location>
        <begin position="1499"/>
        <end position="1517"/>
    </location>
</feature>
<organism evidence="3 4">
    <name type="scientific">Cadophora malorum</name>
    <dbReference type="NCBI Taxonomy" id="108018"/>
    <lineage>
        <taxon>Eukaryota</taxon>
        <taxon>Fungi</taxon>
        <taxon>Dikarya</taxon>
        <taxon>Ascomycota</taxon>
        <taxon>Pezizomycotina</taxon>
        <taxon>Leotiomycetes</taxon>
        <taxon>Helotiales</taxon>
        <taxon>Ploettnerulaceae</taxon>
        <taxon>Cadophora</taxon>
    </lineage>
</organism>
<feature type="compositionally biased region" description="Basic and acidic residues" evidence="2">
    <location>
        <begin position="123"/>
        <end position="164"/>
    </location>
</feature>
<proteinExistence type="predicted"/>
<feature type="compositionally biased region" description="Basic residues" evidence="2">
    <location>
        <begin position="5068"/>
        <end position="5077"/>
    </location>
</feature>
<feature type="compositionally biased region" description="Basic and acidic residues" evidence="2">
    <location>
        <begin position="752"/>
        <end position="763"/>
    </location>
</feature>
<feature type="compositionally biased region" description="Polar residues" evidence="2">
    <location>
        <begin position="2617"/>
        <end position="2643"/>
    </location>
</feature>
<feature type="compositionally biased region" description="Basic and acidic residues" evidence="2">
    <location>
        <begin position="5420"/>
        <end position="5431"/>
    </location>
</feature>
<feature type="compositionally biased region" description="Polar residues" evidence="2">
    <location>
        <begin position="808"/>
        <end position="818"/>
    </location>
</feature>
<feature type="compositionally biased region" description="Basic and acidic residues" evidence="2">
    <location>
        <begin position="5558"/>
        <end position="5570"/>
    </location>
</feature>
<feature type="compositionally biased region" description="Basic residues" evidence="2">
    <location>
        <begin position="4995"/>
        <end position="5005"/>
    </location>
</feature>
<feature type="compositionally biased region" description="Basic and acidic residues" evidence="2">
    <location>
        <begin position="3736"/>
        <end position="3765"/>
    </location>
</feature>
<feature type="compositionally biased region" description="Polar residues" evidence="2">
    <location>
        <begin position="3170"/>
        <end position="3185"/>
    </location>
</feature>
<feature type="region of interest" description="Disordered" evidence="2">
    <location>
        <begin position="681"/>
        <end position="723"/>
    </location>
</feature>
<feature type="compositionally biased region" description="Basic residues" evidence="2">
    <location>
        <begin position="3915"/>
        <end position="3925"/>
    </location>
</feature>
<feature type="compositionally biased region" description="Polar residues" evidence="2">
    <location>
        <begin position="1541"/>
        <end position="1559"/>
    </location>
</feature>
<feature type="compositionally biased region" description="Basic residues" evidence="2">
    <location>
        <begin position="3143"/>
        <end position="3153"/>
    </location>
</feature>
<feature type="compositionally biased region" description="Basic and acidic residues" evidence="2">
    <location>
        <begin position="3645"/>
        <end position="3663"/>
    </location>
</feature>
<feature type="compositionally biased region" description="Low complexity" evidence="2">
    <location>
        <begin position="87"/>
        <end position="101"/>
    </location>
</feature>
<feature type="compositionally biased region" description="Basic residues" evidence="2">
    <location>
        <begin position="3538"/>
        <end position="3549"/>
    </location>
</feature>
<dbReference type="PANTHER" id="PTHR40641">
    <property type="entry name" value="INVOLUCRIN REPEAT PROTEIN (AFU_ORTHOLOGUE AFUA_2G08060)"/>
    <property type="match status" value="1"/>
</dbReference>
<feature type="compositionally biased region" description="Basic residues" evidence="2">
    <location>
        <begin position="2139"/>
        <end position="2151"/>
    </location>
</feature>
<feature type="compositionally biased region" description="Polar residues" evidence="2">
    <location>
        <begin position="4246"/>
        <end position="4255"/>
    </location>
</feature>
<feature type="compositionally biased region" description="Polar residues" evidence="2">
    <location>
        <begin position="4711"/>
        <end position="4723"/>
    </location>
</feature>
<reference evidence="3" key="1">
    <citation type="submission" date="2021-02" db="EMBL/GenBank/DDBJ databases">
        <title>Genome sequence Cadophora malorum strain M34.</title>
        <authorList>
            <person name="Stefanovic E."/>
            <person name="Vu D."/>
            <person name="Scully C."/>
            <person name="Dijksterhuis J."/>
            <person name="Roader J."/>
            <person name="Houbraken J."/>
        </authorList>
    </citation>
    <scope>NUCLEOTIDE SEQUENCE</scope>
    <source>
        <strain evidence="3">M34</strain>
    </source>
</reference>
<feature type="compositionally biased region" description="Basic and acidic residues" evidence="2">
    <location>
        <begin position="5614"/>
        <end position="5627"/>
    </location>
</feature>
<feature type="region of interest" description="Disordered" evidence="2">
    <location>
        <begin position="3463"/>
        <end position="3868"/>
    </location>
</feature>
<feature type="compositionally biased region" description="Basic residues" evidence="2">
    <location>
        <begin position="2388"/>
        <end position="2398"/>
    </location>
</feature>
<protein>
    <recommendedName>
        <fullName evidence="5">Involucrin repeat protein</fullName>
    </recommendedName>
</protein>